<sequence length="68" mass="7864">MTTLAKKGVEDKKTNCELDIEVLPHPPYSPDLAPTDFHLFHPLQDNLRGKMFDDRKHLETSKPTWMTS</sequence>
<reference evidence="1" key="2">
    <citation type="submission" date="2022-06" db="UniProtKB">
        <authorList>
            <consortium name="EnsemblMetazoa"/>
        </authorList>
    </citation>
    <scope>IDENTIFICATION</scope>
    <source>
        <strain evidence="1">DF5081</strain>
    </source>
</reference>
<evidence type="ECO:0008006" key="3">
    <source>
        <dbReference type="Google" id="ProtNLM"/>
    </source>
</evidence>
<dbReference type="AlphaFoldDB" id="A0A8R1E6Y2"/>
<evidence type="ECO:0000313" key="2">
    <source>
        <dbReference type="Proteomes" id="UP000005237"/>
    </source>
</evidence>
<dbReference type="Gene3D" id="3.30.420.10">
    <property type="entry name" value="Ribonuclease H-like superfamily/Ribonuclease H"/>
    <property type="match status" value="1"/>
</dbReference>
<proteinExistence type="predicted"/>
<dbReference type="Proteomes" id="UP000005237">
    <property type="component" value="Unassembled WGS sequence"/>
</dbReference>
<protein>
    <recommendedName>
        <fullName evidence="3">Histone-lysine N-methyltransferase SETMAR</fullName>
    </recommendedName>
</protein>
<accession>A0A8R1E6Y2</accession>
<dbReference type="EnsemblMetazoa" id="CJA24422.1">
    <property type="protein sequence ID" value="CJA24422.1"/>
    <property type="gene ID" value="WBGene00179994"/>
</dbReference>
<dbReference type="InterPro" id="IPR036397">
    <property type="entry name" value="RNaseH_sf"/>
</dbReference>
<dbReference type="PANTHER" id="PTHR46060">
    <property type="entry name" value="MARINER MOS1 TRANSPOSASE-LIKE PROTEIN"/>
    <property type="match status" value="1"/>
</dbReference>
<reference evidence="2" key="1">
    <citation type="submission" date="2010-08" db="EMBL/GenBank/DDBJ databases">
        <authorList>
            <consortium name="Caenorhabditis japonica Sequencing Consortium"/>
            <person name="Wilson R.K."/>
        </authorList>
    </citation>
    <scope>NUCLEOTIDE SEQUENCE [LARGE SCALE GENOMIC DNA]</scope>
    <source>
        <strain evidence="2">DF5081</strain>
    </source>
</reference>
<dbReference type="PANTHER" id="PTHR46060:SF1">
    <property type="entry name" value="MARINER MOS1 TRANSPOSASE-LIKE PROTEIN"/>
    <property type="match status" value="1"/>
</dbReference>
<organism evidence="1 2">
    <name type="scientific">Caenorhabditis japonica</name>
    <dbReference type="NCBI Taxonomy" id="281687"/>
    <lineage>
        <taxon>Eukaryota</taxon>
        <taxon>Metazoa</taxon>
        <taxon>Ecdysozoa</taxon>
        <taxon>Nematoda</taxon>
        <taxon>Chromadorea</taxon>
        <taxon>Rhabditida</taxon>
        <taxon>Rhabditina</taxon>
        <taxon>Rhabditomorpha</taxon>
        <taxon>Rhabditoidea</taxon>
        <taxon>Rhabditidae</taxon>
        <taxon>Peloderinae</taxon>
        <taxon>Caenorhabditis</taxon>
    </lineage>
</organism>
<dbReference type="GO" id="GO:0003676">
    <property type="term" value="F:nucleic acid binding"/>
    <property type="evidence" value="ECO:0007669"/>
    <property type="project" value="InterPro"/>
</dbReference>
<name>A0A8R1E6Y2_CAEJA</name>
<evidence type="ECO:0000313" key="1">
    <source>
        <dbReference type="EnsemblMetazoa" id="CJA24422.1"/>
    </source>
</evidence>
<dbReference type="InterPro" id="IPR052709">
    <property type="entry name" value="Transposase-MT_Hybrid"/>
</dbReference>
<keyword evidence="2" id="KW-1185">Reference proteome</keyword>